<evidence type="ECO:0000256" key="2">
    <source>
        <dbReference type="ARBA" id="ARBA00022643"/>
    </source>
</evidence>
<dbReference type="EMBL" id="PTIY01000001">
    <property type="protein sequence ID" value="PPK73765.1"/>
    <property type="molecule type" value="Genomic_DNA"/>
</dbReference>
<evidence type="ECO:0000256" key="1">
    <source>
        <dbReference type="ARBA" id="ARBA00022630"/>
    </source>
</evidence>
<proteinExistence type="predicted"/>
<dbReference type="Proteomes" id="UP000238071">
    <property type="component" value="Unassembled WGS sequence"/>
</dbReference>
<evidence type="ECO:0000313" key="5">
    <source>
        <dbReference type="EMBL" id="PPK73765.1"/>
    </source>
</evidence>
<dbReference type="InterPro" id="IPR029479">
    <property type="entry name" value="Nitroreductase"/>
</dbReference>
<sequence>MKKRFCPSPFAYNMTQNRYSDAECAAVYRAIYERRDMRHFLPDPIDPELLLRLLDAAHHAPSVGFMQPWRFMRISCPELRKAIHALVEQERILTAKALDEREDEFMKLKVEGILECPEVLVAALCDQREHYIFGRRTLPEMDLASLSCAIQNMWLAARAEGIGLGWVSMFEPEALKTLLRMPEDSQPFAVLCLGHVEKFYDRPMLEQEQWADRKDLKDLLFENVWNTPCR</sequence>
<dbReference type="InterPro" id="IPR012825">
    <property type="entry name" value="BluB"/>
</dbReference>
<keyword evidence="3" id="KW-0560">Oxidoreductase</keyword>
<evidence type="ECO:0000256" key="3">
    <source>
        <dbReference type="ARBA" id="ARBA00023002"/>
    </source>
</evidence>
<dbReference type="PANTHER" id="PTHR23026:SF90">
    <property type="entry name" value="IODOTYROSINE DEIODINASE 1"/>
    <property type="match status" value="1"/>
</dbReference>
<accession>A0A2S6H8G8</accession>
<keyword evidence="1" id="KW-0285">Flavoprotein</keyword>
<reference evidence="5 6" key="1">
    <citation type="submission" date="2018-02" db="EMBL/GenBank/DDBJ databases">
        <title>Subsurface microbial communities from deep shales in Ohio and West Virginia, USA.</title>
        <authorList>
            <person name="Wrighton K."/>
        </authorList>
    </citation>
    <scope>NUCLEOTIDE SEQUENCE [LARGE SCALE GENOMIC DNA]</scope>
    <source>
        <strain evidence="5 6">OWC-G53F</strain>
    </source>
</reference>
<dbReference type="Pfam" id="PF00881">
    <property type="entry name" value="Nitroreductase"/>
    <property type="match status" value="1"/>
</dbReference>
<dbReference type="NCBIfam" id="TIGR02476">
    <property type="entry name" value="BluB"/>
    <property type="match status" value="1"/>
</dbReference>
<dbReference type="InterPro" id="IPR000415">
    <property type="entry name" value="Nitroreductase-like"/>
</dbReference>
<dbReference type="PANTHER" id="PTHR23026">
    <property type="entry name" value="NADPH NITROREDUCTASE"/>
    <property type="match status" value="1"/>
</dbReference>
<keyword evidence="2" id="KW-0288">FMN</keyword>
<dbReference type="InterPro" id="IPR050627">
    <property type="entry name" value="Nitroreductase/BluB"/>
</dbReference>
<evidence type="ECO:0000313" key="6">
    <source>
        <dbReference type="Proteomes" id="UP000238071"/>
    </source>
</evidence>
<dbReference type="GO" id="GO:0016491">
    <property type="term" value="F:oxidoreductase activity"/>
    <property type="evidence" value="ECO:0007669"/>
    <property type="project" value="UniProtKB-KW"/>
</dbReference>
<dbReference type="AlphaFoldDB" id="A0A2S6H8G8"/>
<dbReference type="Gene3D" id="3.40.109.10">
    <property type="entry name" value="NADH Oxidase"/>
    <property type="match status" value="1"/>
</dbReference>
<keyword evidence="6" id="KW-1185">Reference proteome</keyword>
<comment type="caution">
    <text evidence="5">The sequence shown here is derived from an EMBL/GenBank/DDBJ whole genome shotgun (WGS) entry which is preliminary data.</text>
</comment>
<gene>
    <name evidence="5" type="ORF">B0F88_101296</name>
</gene>
<feature type="domain" description="Nitroreductase" evidence="4">
    <location>
        <begin position="31"/>
        <end position="195"/>
    </location>
</feature>
<dbReference type="SUPFAM" id="SSF55469">
    <property type="entry name" value="FMN-dependent nitroreductase-like"/>
    <property type="match status" value="1"/>
</dbReference>
<evidence type="ECO:0000259" key="4">
    <source>
        <dbReference type="Pfam" id="PF00881"/>
    </source>
</evidence>
<protein>
    <submittedName>
        <fullName evidence="5">Cob(II)yrinic acid a,c-diamide reductase</fullName>
    </submittedName>
</protein>
<name>A0A2S6H8G8_9GAMM</name>
<organism evidence="5 6">
    <name type="scientific">Methylobacter tundripaludum</name>
    <dbReference type="NCBI Taxonomy" id="173365"/>
    <lineage>
        <taxon>Bacteria</taxon>
        <taxon>Pseudomonadati</taxon>
        <taxon>Pseudomonadota</taxon>
        <taxon>Gammaproteobacteria</taxon>
        <taxon>Methylococcales</taxon>
        <taxon>Methylococcaceae</taxon>
        <taxon>Methylobacter</taxon>
    </lineage>
</organism>